<gene>
    <name evidence="1" type="ORF">BCAMP_03285</name>
</gene>
<proteinExistence type="predicted"/>
<protein>
    <submittedName>
        <fullName evidence="1">Uncharacterized protein</fullName>
    </submittedName>
</protein>
<dbReference type="AlphaFoldDB" id="W7CX77"/>
<sequence length="145" mass="17622">MKDFNEQKENLVITHNKAKDVEIERYFNIDHFFIKWQNTYPEVIDRIISSLKEKELFEKFFKIKSELSNSFIFDLDIKKEKEKLSDKYKDFTFTEDKIKSISSSIYSYEKYQLEKLEIEISKDNSIISEAAQFRYIYLELHLESK</sequence>
<organism evidence="1 2">
    <name type="scientific">Brochothrix campestris FSL F6-1037</name>
    <dbReference type="NCBI Taxonomy" id="1265861"/>
    <lineage>
        <taxon>Bacteria</taxon>
        <taxon>Bacillati</taxon>
        <taxon>Bacillota</taxon>
        <taxon>Bacilli</taxon>
        <taxon>Bacillales</taxon>
        <taxon>Listeriaceae</taxon>
        <taxon>Brochothrix</taxon>
    </lineage>
</organism>
<evidence type="ECO:0000313" key="1">
    <source>
        <dbReference type="EMBL" id="EUJ41572.1"/>
    </source>
</evidence>
<comment type="caution">
    <text evidence="1">The sequence shown here is derived from an EMBL/GenBank/DDBJ whole genome shotgun (WGS) entry which is preliminary data.</text>
</comment>
<name>W7CX77_9LIST</name>
<reference evidence="1 2" key="1">
    <citation type="submission" date="2012-12" db="EMBL/GenBank/DDBJ databases">
        <title>Novel taxa of Listeriaceae from agricultural environments in the United States.</title>
        <authorList>
            <person name="den Bakker H.C."/>
            <person name="Allred A."/>
            <person name="Warchocki S."/>
            <person name="Wright E.M."/>
            <person name="Burrell A."/>
            <person name="Nightingale K.K."/>
            <person name="Kephart D."/>
            <person name="Wiedmann M."/>
        </authorList>
    </citation>
    <scope>NUCLEOTIDE SEQUENCE [LARGE SCALE GENOMIC DNA]</scope>
    <source>
        <strain evidence="1 2">FSL F6-1037</strain>
    </source>
</reference>
<dbReference type="STRING" id="1265861.BCAMP_03285"/>
<accession>W7CX77</accession>
<keyword evidence="2" id="KW-1185">Reference proteome</keyword>
<dbReference type="RefSeq" id="WP_035313532.1">
    <property type="nucleotide sequence ID" value="NZ_AODH01000011.1"/>
</dbReference>
<dbReference type="Proteomes" id="UP000019243">
    <property type="component" value="Unassembled WGS sequence"/>
</dbReference>
<dbReference type="EMBL" id="AODH01000011">
    <property type="protein sequence ID" value="EUJ41572.1"/>
    <property type="molecule type" value="Genomic_DNA"/>
</dbReference>
<evidence type="ECO:0000313" key="2">
    <source>
        <dbReference type="Proteomes" id="UP000019243"/>
    </source>
</evidence>